<dbReference type="STRING" id="71717.A0A4Y7SXZ6"/>
<keyword evidence="3" id="KW-1185">Reference proteome</keyword>
<evidence type="ECO:0000259" key="1">
    <source>
        <dbReference type="Pfam" id="PF01926"/>
    </source>
</evidence>
<gene>
    <name evidence="2" type="ORF">FA13DRAFT_1041449</name>
</gene>
<sequence>MSPEKDKPTSASPDPTFDGDMERDILILVVGDAGAGKSYFINRLLSAIGSEKEASEGHKLAIEGGTRTIEPILIEEKDWLKRYIRITMGQQRFIVVDTPGLDVTNPTTTAQRFADWMKRSFPGPLDHAHVLVGGVVYLHDISQSRIRKMTHLNLLALRNSLGEHLPWSSVVLVTTKWKYADEKVNAKAAELREEHWNLLLKSGDPNEVANVRDFKAGTPKEEEAAALDIIQPILKRVEVWMERGAMETLQQVQGLFQGMHVKNQLFTQQLSGALEKAVGIHGQISAVGVRLQGSRRQCVGGRVETTGE</sequence>
<reference evidence="2 3" key="1">
    <citation type="journal article" date="2019" name="Nat. Ecol. Evol.">
        <title>Megaphylogeny resolves global patterns of mushroom evolution.</title>
        <authorList>
            <person name="Varga T."/>
            <person name="Krizsan K."/>
            <person name="Foldi C."/>
            <person name="Dima B."/>
            <person name="Sanchez-Garcia M."/>
            <person name="Sanchez-Ramirez S."/>
            <person name="Szollosi G.J."/>
            <person name="Szarkandi J.G."/>
            <person name="Papp V."/>
            <person name="Albert L."/>
            <person name="Andreopoulos W."/>
            <person name="Angelini C."/>
            <person name="Antonin V."/>
            <person name="Barry K.W."/>
            <person name="Bougher N.L."/>
            <person name="Buchanan P."/>
            <person name="Buyck B."/>
            <person name="Bense V."/>
            <person name="Catcheside P."/>
            <person name="Chovatia M."/>
            <person name="Cooper J."/>
            <person name="Damon W."/>
            <person name="Desjardin D."/>
            <person name="Finy P."/>
            <person name="Geml J."/>
            <person name="Haridas S."/>
            <person name="Hughes K."/>
            <person name="Justo A."/>
            <person name="Karasinski D."/>
            <person name="Kautmanova I."/>
            <person name="Kiss B."/>
            <person name="Kocsube S."/>
            <person name="Kotiranta H."/>
            <person name="LaButti K.M."/>
            <person name="Lechner B.E."/>
            <person name="Liimatainen K."/>
            <person name="Lipzen A."/>
            <person name="Lukacs Z."/>
            <person name="Mihaltcheva S."/>
            <person name="Morgado L.N."/>
            <person name="Niskanen T."/>
            <person name="Noordeloos M.E."/>
            <person name="Ohm R.A."/>
            <person name="Ortiz-Santana B."/>
            <person name="Ovrebo C."/>
            <person name="Racz N."/>
            <person name="Riley R."/>
            <person name="Savchenko A."/>
            <person name="Shiryaev A."/>
            <person name="Soop K."/>
            <person name="Spirin V."/>
            <person name="Szebenyi C."/>
            <person name="Tomsovsky M."/>
            <person name="Tulloss R.E."/>
            <person name="Uehling J."/>
            <person name="Grigoriev I.V."/>
            <person name="Vagvolgyi C."/>
            <person name="Papp T."/>
            <person name="Martin F.M."/>
            <person name="Miettinen O."/>
            <person name="Hibbett D.S."/>
            <person name="Nagy L.G."/>
        </authorList>
    </citation>
    <scope>NUCLEOTIDE SEQUENCE [LARGE SCALE GENOMIC DNA]</scope>
    <source>
        <strain evidence="2 3">FP101781</strain>
    </source>
</reference>
<evidence type="ECO:0000313" key="2">
    <source>
        <dbReference type="EMBL" id="TEB26494.1"/>
    </source>
</evidence>
<dbReference type="Pfam" id="PF01926">
    <property type="entry name" value="MMR_HSR1"/>
    <property type="match status" value="1"/>
</dbReference>
<evidence type="ECO:0000313" key="3">
    <source>
        <dbReference type="Proteomes" id="UP000298030"/>
    </source>
</evidence>
<dbReference type="Gene3D" id="3.40.50.300">
    <property type="entry name" value="P-loop containing nucleotide triphosphate hydrolases"/>
    <property type="match status" value="1"/>
</dbReference>
<accession>A0A4Y7SXZ6</accession>
<dbReference type="InterPro" id="IPR006073">
    <property type="entry name" value="GTP-bd"/>
</dbReference>
<dbReference type="InterPro" id="IPR027417">
    <property type="entry name" value="P-loop_NTPase"/>
</dbReference>
<comment type="caution">
    <text evidence="2">The sequence shown here is derived from an EMBL/GenBank/DDBJ whole genome shotgun (WGS) entry which is preliminary data.</text>
</comment>
<dbReference type="SUPFAM" id="SSF52540">
    <property type="entry name" value="P-loop containing nucleoside triphosphate hydrolases"/>
    <property type="match status" value="1"/>
</dbReference>
<dbReference type="CDD" id="cd00882">
    <property type="entry name" value="Ras_like_GTPase"/>
    <property type="match status" value="1"/>
</dbReference>
<organism evidence="2 3">
    <name type="scientific">Coprinellus micaceus</name>
    <name type="common">Glistening ink-cap mushroom</name>
    <name type="synonym">Coprinus micaceus</name>
    <dbReference type="NCBI Taxonomy" id="71717"/>
    <lineage>
        <taxon>Eukaryota</taxon>
        <taxon>Fungi</taxon>
        <taxon>Dikarya</taxon>
        <taxon>Basidiomycota</taxon>
        <taxon>Agaricomycotina</taxon>
        <taxon>Agaricomycetes</taxon>
        <taxon>Agaricomycetidae</taxon>
        <taxon>Agaricales</taxon>
        <taxon>Agaricineae</taxon>
        <taxon>Psathyrellaceae</taxon>
        <taxon>Coprinellus</taxon>
    </lineage>
</organism>
<dbReference type="AlphaFoldDB" id="A0A4Y7SXZ6"/>
<feature type="domain" description="G" evidence="1">
    <location>
        <begin position="27"/>
        <end position="107"/>
    </location>
</feature>
<dbReference type="OrthoDB" id="2608369at2759"/>
<name>A0A4Y7SXZ6_COPMI</name>
<dbReference type="Proteomes" id="UP000298030">
    <property type="component" value="Unassembled WGS sequence"/>
</dbReference>
<proteinExistence type="predicted"/>
<dbReference type="GO" id="GO:0005525">
    <property type="term" value="F:GTP binding"/>
    <property type="evidence" value="ECO:0007669"/>
    <property type="project" value="InterPro"/>
</dbReference>
<dbReference type="EMBL" id="QPFP01000048">
    <property type="protein sequence ID" value="TEB26494.1"/>
    <property type="molecule type" value="Genomic_DNA"/>
</dbReference>
<protein>
    <recommendedName>
        <fullName evidence="1">G domain-containing protein</fullName>
    </recommendedName>
</protein>